<evidence type="ECO:0000256" key="4">
    <source>
        <dbReference type="ARBA" id="ARBA00022448"/>
    </source>
</evidence>
<evidence type="ECO:0000256" key="3">
    <source>
        <dbReference type="ARBA" id="ARBA00017934"/>
    </source>
</evidence>
<evidence type="ECO:0000313" key="9">
    <source>
        <dbReference type="EMBL" id="KIW67635.1"/>
    </source>
</evidence>
<dbReference type="SUPFAM" id="SSF46785">
    <property type="entry name" value="Winged helix' DNA-binding domain"/>
    <property type="match status" value="2"/>
</dbReference>
<dbReference type="GO" id="GO:0043328">
    <property type="term" value="P:protein transport to vacuole involved in ubiquitin-dependent protein catabolic process via the multivesicular body sorting pathway"/>
    <property type="evidence" value="ECO:0007669"/>
    <property type="project" value="TreeGrafter"/>
</dbReference>
<reference evidence="9 10" key="1">
    <citation type="submission" date="2015-01" db="EMBL/GenBank/DDBJ databases">
        <title>The Genome Sequence of Capronia semiimmersa CBS27337.</title>
        <authorList>
            <consortium name="The Broad Institute Genomics Platform"/>
            <person name="Cuomo C."/>
            <person name="de Hoog S."/>
            <person name="Gorbushina A."/>
            <person name="Stielow B."/>
            <person name="Teixiera M."/>
            <person name="Abouelleil A."/>
            <person name="Chapman S.B."/>
            <person name="Priest M."/>
            <person name="Young S.K."/>
            <person name="Wortman J."/>
            <person name="Nusbaum C."/>
            <person name="Birren B."/>
        </authorList>
    </citation>
    <scope>NUCLEOTIDE SEQUENCE [LARGE SCALE GENOMIC DNA]</scope>
    <source>
        <strain evidence="9 10">CBS 27337</strain>
    </source>
</reference>
<dbReference type="FunFam" id="1.10.10.570:FF:000003">
    <property type="entry name" value="Vacuolar protein-sorting-associated protein 25"/>
    <property type="match status" value="1"/>
</dbReference>
<feature type="region of interest" description="Disordered" evidence="8">
    <location>
        <begin position="1"/>
        <end position="34"/>
    </location>
</feature>
<proteinExistence type="inferred from homology"/>
<dbReference type="Gene3D" id="1.10.10.570">
    <property type="entry name" value="Winged helix' DNA-binding domain. Chain C. Domain 1"/>
    <property type="match status" value="1"/>
</dbReference>
<dbReference type="HOGENOM" id="CLU_087657_0_1_1"/>
<evidence type="ECO:0000256" key="6">
    <source>
        <dbReference type="ARBA" id="ARBA00022927"/>
    </source>
</evidence>
<accession>A0A0D2FLN8</accession>
<evidence type="ECO:0000256" key="7">
    <source>
        <dbReference type="ARBA" id="ARBA00030094"/>
    </source>
</evidence>
<dbReference type="PANTHER" id="PTHR13149">
    <property type="entry name" value="VACUOLAR PROTEIN SORTING-ASSOCIATED PROTEIN VPS25"/>
    <property type="match status" value="1"/>
</dbReference>
<dbReference type="Gene3D" id="1.10.10.10">
    <property type="entry name" value="Winged helix-like DNA-binding domain superfamily/Winged helix DNA-binding domain"/>
    <property type="match status" value="1"/>
</dbReference>
<evidence type="ECO:0000256" key="8">
    <source>
        <dbReference type="SAM" id="MobiDB-lite"/>
    </source>
</evidence>
<keyword evidence="6" id="KW-0653">Protein transport</keyword>
<feature type="compositionally biased region" description="Low complexity" evidence="8">
    <location>
        <begin position="9"/>
        <end position="26"/>
    </location>
</feature>
<dbReference type="GO" id="GO:0000814">
    <property type="term" value="C:ESCRT II complex"/>
    <property type="evidence" value="ECO:0007669"/>
    <property type="project" value="InterPro"/>
</dbReference>
<dbReference type="EMBL" id="KN846959">
    <property type="protein sequence ID" value="KIW67635.1"/>
    <property type="molecule type" value="Genomic_DNA"/>
</dbReference>
<organism evidence="9 10">
    <name type="scientific">Phialophora macrospora</name>
    <dbReference type="NCBI Taxonomy" id="1851006"/>
    <lineage>
        <taxon>Eukaryota</taxon>
        <taxon>Fungi</taxon>
        <taxon>Dikarya</taxon>
        <taxon>Ascomycota</taxon>
        <taxon>Pezizomycotina</taxon>
        <taxon>Eurotiomycetes</taxon>
        <taxon>Chaetothyriomycetidae</taxon>
        <taxon>Chaetothyriales</taxon>
        <taxon>Herpotrichiellaceae</taxon>
        <taxon>Phialophora</taxon>
    </lineage>
</organism>
<dbReference type="FunFam" id="1.10.10.10:FF:000141">
    <property type="entry name" value="vacuolar protein-sorting-associated protein 25"/>
    <property type="match status" value="1"/>
</dbReference>
<dbReference type="InterPro" id="IPR036388">
    <property type="entry name" value="WH-like_DNA-bd_sf"/>
</dbReference>
<dbReference type="InterPro" id="IPR008570">
    <property type="entry name" value="ESCRT-II_cplx_Vps25-sub"/>
</dbReference>
<dbReference type="GO" id="GO:0005198">
    <property type="term" value="F:structural molecule activity"/>
    <property type="evidence" value="ECO:0007669"/>
    <property type="project" value="TreeGrafter"/>
</dbReference>
<dbReference type="GO" id="GO:0016236">
    <property type="term" value="P:macroautophagy"/>
    <property type="evidence" value="ECO:0007669"/>
    <property type="project" value="UniProtKB-ARBA"/>
</dbReference>
<evidence type="ECO:0000256" key="5">
    <source>
        <dbReference type="ARBA" id="ARBA00022490"/>
    </source>
</evidence>
<comment type="subcellular location">
    <subcellularLocation>
        <location evidence="1">Cytoplasm</location>
    </subcellularLocation>
</comment>
<sequence>MANPEDQSAATATTTTTTTDQAATMTPEVQSSTPSALFPKSYGFPPFFTLQPTAQTRHAQLVKWSLLTQRYCRHHRLWKLRLPDALATPLFHNQALNKRLALRDARAVIDFMAGAEGDGRAEWTGGTAGDKVEAWIWWRRPEEWAALIAEWVEGTGQKGVVLTLYELVEGQETEGQEFWGLDPEVLRRALASLVKKGRAQVFGAEDQMGVKFF</sequence>
<dbReference type="InterPro" id="IPR036390">
    <property type="entry name" value="WH_DNA-bd_sf"/>
</dbReference>
<dbReference type="InterPro" id="IPR014041">
    <property type="entry name" value="ESCRT-II_cplx_Vps25-sub_N"/>
</dbReference>
<dbReference type="AlphaFoldDB" id="A0A0D2FLN8"/>
<keyword evidence="5" id="KW-0963">Cytoplasm</keyword>
<comment type="similarity">
    <text evidence="2">Belongs to the VPS25 family.</text>
</comment>
<gene>
    <name evidence="9" type="ORF">PV04_06872</name>
</gene>
<evidence type="ECO:0000256" key="2">
    <source>
        <dbReference type="ARBA" id="ARBA00009674"/>
    </source>
</evidence>
<dbReference type="Proteomes" id="UP000054266">
    <property type="component" value="Unassembled WGS sequence"/>
</dbReference>
<evidence type="ECO:0000256" key="1">
    <source>
        <dbReference type="ARBA" id="ARBA00004496"/>
    </source>
</evidence>
<dbReference type="GO" id="GO:0042803">
    <property type="term" value="F:protein homodimerization activity"/>
    <property type="evidence" value="ECO:0007669"/>
    <property type="project" value="TreeGrafter"/>
</dbReference>
<name>A0A0D2FLN8_9EURO</name>
<keyword evidence="10" id="KW-1185">Reference proteome</keyword>
<evidence type="ECO:0000313" key="10">
    <source>
        <dbReference type="Proteomes" id="UP000054266"/>
    </source>
</evidence>
<dbReference type="PANTHER" id="PTHR13149:SF0">
    <property type="entry name" value="VACUOLAR PROTEIN-SORTING-ASSOCIATED PROTEIN 25"/>
    <property type="match status" value="1"/>
</dbReference>
<dbReference type="STRING" id="5601.A0A0D2FLN8"/>
<dbReference type="Pfam" id="PF05871">
    <property type="entry name" value="ESCRT-II"/>
    <property type="match status" value="1"/>
</dbReference>
<protein>
    <recommendedName>
        <fullName evidence="3">Vacuolar protein-sorting-associated protein 25</fullName>
    </recommendedName>
    <alternativeName>
        <fullName evidence="7">ESCRT-II complex subunit VPS25</fullName>
    </alternativeName>
</protein>
<keyword evidence="4" id="KW-0813">Transport</keyword>